<dbReference type="GO" id="GO:0033786">
    <property type="term" value="F:heptose-1-phosphate adenylyltransferase activity"/>
    <property type="evidence" value="ECO:0007669"/>
    <property type="project" value="UniProtKB-UniRule"/>
</dbReference>
<evidence type="ECO:0000256" key="3">
    <source>
        <dbReference type="ARBA" id="ARBA00022679"/>
    </source>
</evidence>
<evidence type="ECO:0000256" key="7">
    <source>
        <dbReference type="ARBA" id="ARBA00022840"/>
    </source>
</evidence>
<comment type="pathway">
    <text evidence="11">Nucleotide-sugar biosynthesis; ADP-L-glycero-beta-D-manno-heptose biosynthesis; ADP-L-glycero-beta-D-manno-heptose from D-glycero-beta-D-manno-heptose 7-phosphate: step 3/4.</text>
</comment>
<dbReference type="EMBL" id="CP073754">
    <property type="protein sequence ID" value="QWF70039.1"/>
    <property type="molecule type" value="Genomic_DNA"/>
</dbReference>
<dbReference type="GO" id="GO:0016773">
    <property type="term" value="F:phosphotransferase activity, alcohol group as acceptor"/>
    <property type="evidence" value="ECO:0007669"/>
    <property type="project" value="InterPro"/>
</dbReference>
<feature type="region of interest" description="Ribokinase" evidence="11">
    <location>
        <begin position="1"/>
        <end position="331"/>
    </location>
</feature>
<evidence type="ECO:0000256" key="6">
    <source>
        <dbReference type="ARBA" id="ARBA00022777"/>
    </source>
</evidence>
<dbReference type="Gene3D" id="3.40.1190.20">
    <property type="match status" value="1"/>
</dbReference>
<dbReference type="Pfam" id="PF01467">
    <property type="entry name" value="CTP_transf_like"/>
    <property type="match status" value="1"/>
</dbReference>
<comment type="function">
    <text evidence="1 11">Catalyzes the phosphorylation of D-glycero-D-manno-heptose 7-phosphate at the C-1 position to selectively form D-glycero-beta-D-manno-heptose-1,7-bisphosphate.</text>
</comment>
<sequence>MLDILETISSQIHNGTLKPIICVGDIMLDRFYYGHVDRISPEAPVPVLVIKDEKLMLGGAGNVVANMAELGAPSLFVSVLGDDAEGHCILDMLNAKSKCQVQILRENQRQTTVKTRCVGSNQQIVRLDKESTNSINNDSQQFVINAVTNNLSTSKVVILSDYGKGILSDQVIEAIIKAANSNGARIIVDPKGHDYSKYRGAYLVTPNRKELADATGLTGKSDEQIIFAARQLMSKTGIKNVLVTRSEEGMTLVTEAGDVKHIRTTAREVYDVSGAGDTVVAVLTVALSSDIPLYEASLIANQAASVVVGKIGTASINLDELYEAILEKETISAEKKLFSNIQLQKLVLEWKSAGLTVGFTNGCFDLLHPGHVTLLEKCRSQCDRLIVALNTDKSVKRLKGDSRPVQSEISRAIIMASLQSVDAVVLFSEDTPLAIIEELSPNKLFKGGDYNFETVVGADFVKQAGGEVVLIDLVPDQSTTRLISKMNQK</sequence>
<evidence type="ECO:0000256" key="1">
    <source>
        <dbReference type="ARBA" id="ARBA00002319"/>
    </source>
</evidence>
<evidence type="ECO:0000256" key="10">
    <source>
        <dbReference type="ARBA" id="ARBA00047428"/>
    </source>
</evidence>
<dbReference type="PANTHER" id="PTHR46969:SF1">
    <property type="entry name" value="BIFUNCTIONAL PROTEIN HLDE"/>
    <property type="match status" value="1"/>
</dbReference>
<evidence type="ECO:0000256" key="5">
    <source>
        <dbReference type="ARBA" id="ARBA00022741"/>
    </source>
</evidence>
<keyword evidence="9 11" id="KW-0119">Carbohydrate metabolism</keyword>
<dbReference type="NCBIfam" id="TIGR00125">
    <property type="entry name" value="cyt_tran_rel"/>
    <property type="match status" value="1"/>
</dbReference>
<evidence type="ECO:0000313" key="14">
    <source>
        <dbReference type="EMBL" id="QWF70039.1"/>
    </source>
</evidence>
<comment type="subunit">
    <text evidence="11">Homodimer.</text>
</comment>
<dbReference type="RefSeq" id="WP_215580822.1">
    <property type="nucleotide sequence ID" value="NZ_CP073754.1"/>
</dbReference>
<keyword evidence="3 11" id="KW-0808">Transferase</keyword>
<evidence type="ECO:0000256" key="8">
    <source>
        <dbReference type="ARBA" id="ARBA00023268"/>
    </source>
</evidence>
<dbReference type="GO" id="GO:0033785">
    <property type="term" value="F:heptose 7-phosphate kinase activity"/>
    <property type="evidence" value="ECO:0007669"/>
    <property type="project" value="UniProtKB-UniRule"/>
</dbReference>
<dbReference type="InterPro" id="IPR029056">
    <property type="entry name" value="Ribokinase-like"/>
</dbReference>
<proteinExistence type="inferred from homology"/>
<dbReference type="CDD" id="cd01172">
    <property type="entry name" value="RfaE_like"/>
    <property type="match status" value="1"/>
</dbReference>
<dbReference type="InterPro" id="IPR023030">
    <property type="entry name" value="Bifunc_HldE"/>
</dbReference>
<name>A0A975R9A8_9GAMM</name>
<feature type="domain" description="Cytidyltransferase-like" evidence="13">
    <location>
        <begin position="359"/>
        <end position="450"/>
    </location>
</feature>
<keyword evidence="5 11" id="KW-0547">Nucleotide-binding</keyword>
<comment type="catalytic activity">
    <reaction evidence="11">
        <text>D-glycero-beta-D-manno-heptose 7-phosphate + ATP = D-glycero-beta-D-manno-heptose 1,7-bisphosphate + ADP + H(+)</text>
        <dbReference type="Rhea" id="RHEA:27473"/>
        <dbReference type="ChEBI" id="CHEBI:15378"/>
        <dbReference type="ChEBI" id="CHEBI:30616"/>
        <dbReference type="ChEBI" id="CHEBI:60204"/>
        <dbReference type="ChEBI" id="CHEBI:60208"/>
        <dbReference type="ChEBI" id="CHEBI:456216"/>
        <dbReference type="EC" id="2.7.1.167"/>
    </reaction>
</comment>
<dbReference type="AlphaFoldDB" id="A0A975R9A8"/>
<dbReference type="KEGG" id="mpad:KEF85_11825"/>
<dbReference type="SUPFAM" id="SSF52374">
    <property type="entry name" value="Nucleotidylyl transferase"/>
    <property type="match status" value="1"/>
</dbReference>
<comment type="function">
    <text evidence="2 11">Catalyzes the ADP transfer from ATP to D-glycero-beta-D-manno-heptose 1-phosphate, yielding ADP-D-glycero-beta-D-manno-heptose.</text>
</comment>
<feature type="binding site" evidence="11">
    <location>
        <begin position="207"/>
        <end position="210"/>
    </location>
    <ligand>
        <name>ATP</name>
        <dbReference type="ChEBI" id="CHEBI:30616"/>
    </ligand>
</feature>
<dbReference type="EC" id="2.7.1.167" evidence="11"/>
<evidence type="ECO:0000313" key="15">
    <source>
        <dbReference type="Proteomes" id="UP000676649"/>
    </source>
</evidence>
<dbReference type="InterPro" id="IPR004821">
    <property type="entry name" value="Cyt_trans-like"/>
</dbReference>
<comment type="pathway">
    <text evidence="11">Nucleotide-sugar biosynthesis; ADP-L-glycero-beta-D-manno-heptose biosynthesis; ADP-L-glycero-beta-D-manno-heptose from D-glycero-beta-D-manno-heptose 7-phosphate: step 1/4.</text>
</comment>
<accession>A0A975R9A8</accession>
<evidence type="ECO:0000259" key="13">
    <source>
        <dbReference type="Pfam" id="PF01467"/>
    </source>
</evidence>
<dbReference type="GO" id="GO:0005829">
    <property type="term" value="C:cytosol"/>
    <property type="evidence" value="ECO:0007669"/>
    <property type="project" value="TreeGrafter"/>
</dbReference>
<dbReference type="InterPro" id="IPR014729">
    <property type="entry name" value="Rossmann-like_a/b/a_fold"/>
</dbReference>
<dbReference type="SUPFAM" id="SSF53613">
    <property type="entry name" value="Ribokinase-like"/>
    <property type="match status" value="1"/>
</dbReference>
<keyword evidence="6 11" id="KW-0418">Kinase</keyword>
<dbReference type="InterPro" id="IPR011611">
    <property type="entry name" value="PfkB_dom"/>
</dbReference>
<evidence type="ECO:0000256" key="2">
    <source>
        <dbReference type="ARBA" id="ARBA00003753"/>
    </source>
</evidence>
<organism evidence="14 15">
    <name type="scientific">Methylomonas paludis</name>
    <dbReference type="NCBI Taxonomy" id="1173101"/>
    <lineage>
        <taxon>Bacteria</taxon>
        <taxon>Pseudomonadati</taxon>
        <taxon>Pseudomonadota</taxon>
        <taxon>Gammaproteobacteria</taxon>
        <taxon>Methylococcales</taxon>
        <taxon>Methylococcaceae</taxon>
        <taxon>Methylomonas</taxon>
    </lineage>
</organism>
<comment type="similarity">
    <text evidence="11">In the C-terminal section; belongs to the cytidylyltransferase family.</text>
</comment>
<evidence type="ECO:0000256" key="9">
    <source>
        <dbReference type="ARBA" id="ARBA00023277"/>
    </source>
</evidence>
<comment type="similarity">
    <text evidence="11">In the N-terminal section; belongs to the carbohydrate kinase PfkB family.</text>
</comment>
<dbReference type="Pfam" id="PF00294">
    <property type="entry name" value="PfkB"/>
    <property type="match status" value="1"/>
</dbReference>
<dbReference type="FunFam" id="3.40.1190.20:FF:000002">
    <property type="entry name" value="Bifunctional protein HldE"/>
    <property type="match status" value="1"/>
</dbReference>
<protein>
    <recommendedName>
        <fullName evidence="11">Bifunctional protein HldE</fullName>
    </recommendedName>
    <domain>
        <recommendedName>
            <fullName evidence="11">D-beta-D-heptose 7-phosphate kinase</fullName>
            <ecNumber evidence="11">2.7.1.167</ecNumber>
        </recommendedName>
        <alternativeName>
            <fullName evidence="11">D-beta-D-heptose 7-phosphotransferase</fullName>
        </alternativeName>
        <alternativeName>
            <fullName evidence="11">D-glycero-beta-D-manno-heptose-7-phosphate kinase</fullName>
        </alternativeName>
    </domain>
    <domain>
        <recommendedName>
            <fullName evidence="11">D-beta-D-heptose 1-phosphate adenylyltransferase</fullName>
            <ecNumber evidence="11">2.7.7.70</ecNumber>
        </recommendedName>
        <alternativeName>
            <fullName evidence="11">D-glycero-beta-D-manno-heptose 1-phosphate adenylyltransferase</fullName>
        </alternativeName>
    </domain>
</protein>
<dbReference type="Proteomes" id="UP000676649">
    <property type="component" value="Chromosome"/>
</dbReference>
<dbReference type="InterPro" id="IPR011914">
    <property type="entry name" value="RfaE_dom_II"/>
</dbReference>
<gene>
    <name evidence="14" type="primary">rfaE1</name>
    <name evidence="11" type="synonym">hldE</name>
    <name evidence="14" type="ORF">KEF85_11825</name>
</gene>
<comment type="catalytic activity">
    <reaction evidence="10 11">
        <text>D-glycero-beta-D-manno-heptose 1-phosphate + ATP + H(+) = ADP-D-glycero-beta-D-manno-heptose + diphosphate</text>
        <dbReference type="Rhea" id="RHEA:27465"/>
        <dbReference type="ChEBI" id="CHEBI:15378"/>
        <dbReference type="ChEBI" id="CHEBI:30616"/>
        <dbReference type="ChEBI" id="CHEBI:33019"/>
        <dbReference type="ChEBI" id="CHEBI:59967"/>
        <dbReference type="ChEBI" id="CHEBI:61593"/>
        <dbReference type="EC" id="2.7.7.70"/>
    </reaction>
</comment>
<dbReference type="HAMAP" id="MF_01603">
    <property type="entry name" value="HldE"/>
    <property type="match status" value="1"/>
</dbReference>
<dbReference type="InterPro" id="IPR011913">
    <property type="entry name" value="RfaE_dom_I"/>
</dbReference>
<dbReference type="GO" id="GO:0005524">
    <property type="term" value="F:ATP binding"/>
    <property type="evidence" value="ECO:0007669"/>
    <property type="project" value="UniProtKB-UniRule"/>
</dbReference>
<evidence type="ECO:0000256" key="11">
    <source>
        <dbReference type="HAMAP-Rule" id="MF_01603"/>
    </source>
</evidence>
<dbReference type="PANTHER" id="PTHR46969">
    <property type="entry name" value="BIFUNCTIONAL PROTEIN HLDE"/>
    <property type="match status" value="1"/>
</dbReference>
<reference evidence="14" key="1">
    <citation type="submission" date="2021-04" db="EMBL/GenBank/DDBJ databases">
        <title>Draft genome sequence data of methanotrophic Methylovulum sp. strain S1L and Methylomonas sp. strain S2AM isolated from boreal lake water columns.</title>
        <authorList>
            <person name="Rissanen A.J."/>
            <person name="Mangayil R."/>
            <person name="Svenning M.M."/>
            <person name="Khanongnuch R."/>
        </authorList>
    </citation>
    <scope>NUCLEOTIDE SEQUENCE</scope>
    <source>
        <strain evidence="14">S2AM</strain>
    </source>
</reference>
<feature type="region of interest" description="Cytidylyltransferase" evidence="11">
    <location>
        <begin position="359"/>
        <end position="489"/>
    </location>
</feature>
<keyword evidence="7 11" id="KW-0067">ATP-binding</keyword>
<keyword evidence="4 11" id="KW-0548">Nucleotidyltransferase</keyword>
<dbReference type="EC" id="2.7.7.70" evidence="11"/>
<dbReference type="Gene3D" id="3.40.50.620">
    <property type="entry name" value="HUPs"/>
    <property type="match status" value="1"/>
</dbReference>
<feature type="domain" description="Carbohydrate kinase PfkB" evidence="12">
    <location>
        <begin position="20"/>
        <end position="315"/>
    </location>
</feature>
<evidence type="ECO:0000259" key="12">
    <source>
        <dbReference type="Pfam" id="PF00294"/>
    </source>
</evidence>
<feature type="active site" evidence="11">
    <location>
        <position position="277"/>
    </location>
</feature>
<keyword evidence="8 11" id="KW-0511">Multifunctional enzyme</keyword>
<dbReference type="NCBIfam" id="TIGR02199">
    <property type="entry name" value="rfaE_dom_II"/>
    <property type="match status" value="1"/>
</dbReference>
<evidence type="ECO:0000256" key="4">
    <source>
        <dbReference type="ARBA" id="ARBA00022695"/>
    </source>
</evidence>
<keyword evidence="15" id="KW-1185">Reference proteome</keyword>
<dbReference type="NCBIfam" id="TIGR02198">
    <property type="entry name" value="rfaE_dom_I"/>
    <property type="match status" value="1"/>
</dbReference>